<reference evidence="2 3" key="1">
    <citation type="submission" date="2016-11" db="EMBL/GenBank/DDBJ databases">
        <title>The macronuclear genome of Stentor coeruleus: a giant cell with tiny introns.</title>
        <authorList>
            <person name="Slabodnick M."/>
            <person name="Ruby J.G."/>
            <person name="Reiff S.B."/>
            <person name="Swart E.C."/>
            <person name="Gosai S."/>
            <person name="Prabakaran S."/>
            <person name="Witkowska E."/>
            <person name="Larue G.E."/>
            <person name="Fisher S."/>
            <person name="Freeman R.M."/>
            <person name="Gunawardena J."/>
            <person name="Chu W."/>
            <person name="Stover N.A."/>
            <person name="Gregory B.D."/>
            <person name="Nowacki M."/>
            <person name="Derisi J."/>
            <person name="Roy S.W."/>
            <person name="Marshall W.F."/>
            <person name="Sood P."/>
        </authorList>
    </citation>
    <scope>NUCLEOTIDE SEQUENCE [LARGE SCALE GENOMIC DNA]</scope>
    <source>
        <strain evidence="2">WM001</strain>
    </source>
</reference>
<evidence type="ECO:0000313" key="3">
    <source>
        <dbReference type="Proteomes" id="UP000187209"/>
    </source>
</evidence>
<feature type="coiled-coil region" evidence="1">
    <location>
        <begin position="40"/>
        <end position="74"/>
    </location>
</feature>
<accession>A0A1R2AMZ9</accession>
<proteinExistence type="predicted"/>
<keyword evidence="3" id="KW-1185">Reference proteome</keyword>
<dbReference type="AlphaFoldDB" id="A0A1R2AMZ9"/>
<organism evidence="2 3">
    <name type="scientific">Stentor coeruleus</name>
    <dbReference type="NCBI Taxonomy" id="5963"/>
    <lineage>
        <taxon>Eukaryota</taxon>
        <taxon>Sar</taxon>
        <taxon>Alveolata</taxon>
        <taxon>Ciliophora</taxon>
        <taxon>Postciliodesmatophora</taxon>
        <taxon>Heterotrichea</taxon>
        <taxon>Heterotrichida</taxon>
        <taxon>Stentoridae</taxon>
        <taxon>Stentor</taxon>
    </lineage>
</organism>
<keyword evidence="1" id="KW-0175">Coiled coil</keyword>
<evidence type="ECO:0000256" key="1">
    <source>
        <dbReference type="SAM" id="Coils"/>
    </source>
</evidence>
<name>A0A1R2AMZ9_9CILI</name>
<comment type="caution">
    <text evidence="2">The sequence shown here is derived from an EMBL/GenBank/DDBJ whole genome shotgun (WGS) entry which is preliminary data.</text>
</comment>
<sequence>MNKGNLKSLLTEINQNISILKENIHGGCANPYEHALKKKISSLKKANKSLVKQLREKEDENQALISQVKLLKEDLRVTKAKDRVQSVETSRIWDKSFEKLYNNKIKKYV</sequence>
<gene>
    <name evidence="2" type="ORF">SteCoe_37435</name>
</gene>
<dbReference type="Proteomes" id="UP000187209">
    <property type="component" value="Unassembled WGS sequence"/>
</dbReference>
<dbReference type="EMBL" id="MPUH01001891">
    <property type="protein sequence ID" value="OMJ65913.1"/>
    <property type="molecule type" value="Genomic_DNA"/>
</dbReference>
<protein>
    <submittedName>
        <fullName evidence="2">Uncharacterized protein</fullName>
    </submittedName>
</protein>
<evidence type="ECO:0000313" key="2">
    <source>
        <dbReference type="EMBL" id="OMJ65913.1"/>
    </source>
</evidence>